<dbReference type="NCBIfam" id="NF008712">
    <property type="entry name" value="PRK11715.1-1"/>
    <property type="match status" value="1"/>
</dbReference>
<protein>
    <submittedName>
        <fullName evidence="2">Inner membrane protein CreD-like protein</fullName>
    </submittedName>
</protein>
<evidence type="ECO:0000313" key="2">
    <source>
        <dbReference type="EMBL" id="BBE17088.1"/>
    </source>
</evidence>
<gene>
    <name evidence="2" type="ORF">AQPE_1237</name>
</gene>
<evidence type="ECO:0000313" key="3">
    <source>
        <dbReference type="Proteomes" id="UP001193389"/>
    </source>
</evidence>
<dbReference type="EMBL" id="AP018694">
    <property type="protein sequence ID" value="BBE17088.1"/>
    <property type="molecule type" value="Genomic_DNA"/>
</dbReference>
<dbReference type="KEGG" id="anf:AQPE_1237"/>
<dbReference type="PANTHER" id="PTHR30092">
    <property type="entry name" value="INNER MEMBRANE PROTEIN CRED"/>
    <property type="match status" value="1"/>
</dbReference>
<accession>A0A5K7S6C0</accession>
<dbReference type="Pfam" id="PF06123">
    <property type="entry name" value="CreD"/>
    <property type="match status" value="1"/>
</dbReference>
<dbReference type="Proteomes" id="UP001193389">
    <property type="component" value="Chromosome"/>
</dbReference>
<proteinExistence type="predicted"/>
<dbReference type="AlphaFoldDB" id="A0A5K7S6C0"/>
<feature type="transmembrane region" description="Helical" evidence="1">
    <location>
        <begin position="383"/>
        <end position="400"/>
    </location>
</feature>
<feature type="transmembrane region" description="Helical" evidence="1">
    <location>
        <begin position="330"/>
        <end position="349"/>
    </location>
</feature>
<keyword evidence="3" id="KW-1185">Reference proteome</keyword>
<dbReference type="PIRSF" id="PIRSF004548">
    <property type="entry name" value="CreD"/>
    <property type="match status" value="1"/>
</dbReference>
<reference evidence="2" key="1">
    <citation type="journal article" date="2020" name="Int. J. Syst. Evol. Microbiol.">
        <title>Aquipluma nitroreducens gen. nov. sp. nov., a novel facultatively anaerobic bacterium isolated from a freshwater lake.</title>
        <authorList>
            <person name="Watanabe M."/>
            <person name="Kojima H."/>
            <person name="Fukui M."/>
        </authorList>
    </citation>
    <scope>NUCLEOTIDE SEQUENCE</scope>
    <source>
        <strain evidence="2">MeG22</strain>
    </source>
</reference>
<dbReference type="GO" id="GO:0005886">
    <property type="term" value="C:plasma membrane"/>
    <property type="evidence" value="ECO:0007669"/>
    <property type="project" value="TreeGrafter"/>
</dbReference>
<dbReference type="PANTHER" id="PTHR30092:SF0">
    <property type="entry name" value="INNER MEMBRANE PROTEIN CRED"/>
    <property type="match status" value="1"/>
</dbReference>
<sequence length="435" mass="49046">METKGIQQFMNSYSVKMIIVSGLAILLLIPSFLIQDVIRQRIALSEKVKNELYAQWGGKQVVAGPVLNVPFTIQEKTEVNQGMTERKGIAHFLPETLKTDGSLAPEKRKRGIYEVVVYEGSIKLKGLFLQPDVSQLDIPNAQFNWDAAYFTLGISDMRGIKNLPELVVNGQKYKVDPGVADTDIFQSGITIKANSIDLKQPLNFEINLVLNGSEDLSVEALGKTSEVSMKSDWAQPSFTGVFLPSDRNITSNGFTANWMVTHLNRNFPQQWVDKKFNTHEALLGVELLIPIDHYQKAMRSVKYAILFIALNFIIFIFIEMKSKNRIHPFQYSLVAFALLIFYALLTSISEQAGFNLAYLISAVAVTSLISWYSYTILKDRRSVVWITLLQTGLYIFLFTILQLQDYALLAGSIGLFVILAIIMRASQQIKWYSEG</sequence>
<dbReference type="RefSeq" id="WP_318350111.1">
    <property type="nucleotide sequence ID" value="NZ_AP018694.1"/>
</dbReference>
<feature type="transmembrane region" description="Helical" evidence="1">
    <location>
        <begin position="406"/>
        <end position="423"/>
    </location>
</feature>
<dbReference type="InterPro" id="IPR010364">
    <property type="entry name" value="Uncharacterised_IM_CreD"/>
</dbReference>
<evidence type="ECO:0000256" key="1">
    <source>
        <dbReference type="SAM" id="Phobius"/>
    </source>
</evidence>
<keyword evidence="1" id="KW-0812">Transmembrane</keyword>
<feature type="transmembrane region" description="Helical" evidence="1">
    <location>
        <begin position="355"/>
        <end position="374"/>
    </location>
</feature>
<keyword evidence="1" id="KW-0472">Membrane</keyword>
<feature type="transmembrane region" description="Helical" evidence="1">
    <location>
        <begin position="300"/>
        <end position="318"/>
    </location>
</feature>
<organism evidence="2 3">
    <name type="scientific">Aquipluma nitroreducens</name>
    <dbReference type="NCBI Taxonomy" id="2010828"/>
    <lineage>
        <taxon>Bacteria</taxon>
        <taxon>Pseudomonadati</taxon>
        <taxon>Bacteroidota</taxon>
        <taxon>Bacteroidia</taxon>
        <taxon>Marinilabiliales</taxon>
        <taxon>Prolixibacteraceae</taxon>
        <taxon>Aquipluma</taxon>
    </lineage>
</organism>
<keyword evidence="1" id="KW-1133">Transmembrane helix</keyword>
<name>A0A5K7S6C0_9BACT</name>